<evidence type="ECO:0000313" key="3">
    <source>
        <dbReference type="Proteomes" id="UP000046395"/>
    </source>
</evidence>
<dbReference type="Pfam" id="PF03184">
    <property type="entry name" value="DDE_1"/>
    <property type="match status" value="1"/>
</dbReference>
<reference evidence="3" key="1">
    <citation type="submission" date="2013-11" db="EMBL/GenBank/DDBJ databases">
        <authorList>
            <person name="Aslett M."/>
        </authorList>
    </citation>
    <scope>NUCLEOTIDE SEQUENCE [LARGE SCALE GENOMIC DNA]</scope>
    <source>
        <strain evidence="3">Edinburgh</strain>
    </source>
</reference>
<dbReference type="STRING" id="70415.A0A5S6QLZ1"/>
<reference evidence="3" key="2">
    <citation type="submission" date="2014-03" db="EMBL/GenBank/DDBJ databases">
        <title>The whipworm genome and dual-species transcriptomics of an intimate host-pathogen interaction.</title>
        <authorList>
            <person name="Foth B.J."/>
            <person name="Tsai I.J."/>
            <person name="Reid A.J."/>
            <person name="Bancroft A.J."/>
            <person name="Nichol S."/>
            <person name="Tracey A."/>
            <person name="Holroyd N."/>
            <person name="Cotton J.A."/>
            <person name="Stanley E.J."/>
            <person name="Zarowiecki M."/>
            <person name="Liu J.Z."/>
            <person name="Huckvale T."/>
            <person name="Cooper P.J."/>
            <person name="Grencis R.K."/>
            <person name="Berriman M."/>
        </authorList>
    </citation>
    <scope>NUCLEOTIDE SEQUENCE [LARGE SCALE GENOMIC DNA]</scope>
    <source>
        <strain evidence="3">Edinburgh</strain>
    </source>
</reference>
<sequence length="222" mass="25205">MADRTLVNGRAADSSRKKYAKVGRRVEKNESSIRAIKQKEAQIRQSACTAPTMAKRTSVVRDKVLAKTERALSLWIEQMYQKHVPIDGRTASKGWLASHVKRYNLKVTGEAASADVECAAAFPAEFRALKMPNRTYIHKTARQAKGFKPFKDRLSLVLCGNAAGHMVKPGIIYRASTPRSLKNKDKKSLPVFWLYNRRAWMTSILFLEWLNQCFIPEMKTCT</sequence>
<dbReference type="InterPro" id="IPR004875">
    <property type="entry name" value="DDE_SF_endonuclease_dom"/>
</dbReference>
<evidence type="ECO:0000313" key="4">
    <source>
        <dbReference type="WBParaSite" id="TMUE_2000006065.1"/>
    </source>
</evidence>
<evidence type="ECO:0000259" key="2">
    <source>
        <dbReference type="Pfam" id="PF03184"/>
    </source>
</evidence>
<feature type="region of interest" description="Disordered" evidence="1">
    <location>
        <begin position="1"/>
        <end position="21"/>
    </location>
</feature>
<evidence type="ECO:0000313" key="5">
    <source>
        <dbReference type="WBParaSite" id="TMUE_2000008356.1"/>
    </source>
</evidence>
<evidence type="ECO:0000256" key="1">
    <source>
        <dbReference type="SAM" id="MobiDB-lite"/>
    </source>
</evidence>
<feature type="domain" description="DDE-1" evidence="2">
    <location>
        <begin position="151"/>
        <end position="219"/>
    </location>
</feature>
<accession>A0A5S6QLZ1</accession>
<keyword evidence="3" id="KW-1185">Reference proteome</keyword>
<organism evidence="3 5">
    <name type="scientific">Trichuris muris</name>
    <name type="common">Mouse whipworm</name>
    <dbReference type="NCBI Taxonomy" id="70415"/>
    <lineage>
        <taxon>Eukaryota</taxon>
        <taxon>Metazoa</taxon>
        <taxon>Ecdysozoa</taxon>
        <taxon>Nematoda</taxon>
        <taxon>Enoplea</taxon>
        <taxon>Dorylaimia</taxon>
        <taxon>Trichinellida</taxon>
        <taxon>Trichuridae</taxon>
        <taxon>Trichuris</taxon>
    </lineage>
</organism>
<dbReference type="Proteomes" id="UP000046395">
    <property type="component" value="Unassembled WGS sequence"/>
</dbReference>
<dbReference type="InterPro" id="IPR050863">
    <property type="entry name" value="CenT-Element_Derived"/>
</dbReference>
<protein>
    <submittedName>
        <fullName evidence="4 5">DDE-1 domain-containing protein</fullName>
    </submittedName>
</protein>
<dbReference type="GO" id="GO:0003677">
    <property type="term" value="F:DNA binding"/>
    <property type="evidence" value="ECO:0007669"/>
    <property type="project" value="TreeGrafter"/>
</dbReference>
<dbReference type="WBParaSite" id="TMUE_2000006065.1">
    <property type="protein sequence ID" value="TMUE_2000006065.1"/>
    <property type="gene ID" value="WBGene00299449"/>
</dbReference>
<name>A0A5S6QLZ1_TRIMR</name>
<reference evidence="4 5" key="3">
    <citation type="submission" date="2019-12" db="UniProtKB">
        <authorList>
            <consortium name="WormBaseParasite"/>
        </authorList>
    </citation>
    <scope>IDENTIFICATION</scope>
</reference>
<dbReference type="PANTHER" id="PTHR19303">
    <property type="entry name" value="TRANSPOSON"/>
    <property type="match status" value="1"/>
</dbReference>
<dbReference type="WBParaSite" id="TMUE_2000008356.1">
    <property type="protein sequence ID" value="TMUE_2000008356.1"/>
    <property type="gene ID" value="WBGene00300243"/>
</dbReference>
<dbReference type="PANTHER" id="PTHR19303:SF52">
    <property type="entry name" value="TIGGER TRANSPOSABLE ELEMENT-DERIVED PROTEIN 6"/>
    <property type="match status" value="1"/>
</dbReference>
<proteinExistence type="predicted"/>
<dbReference type="GO" id="GO:0005634">
    <property type="term" value="C:nucleus"/>
    <property type="evidence" value="ECO:0007669"/>
    <property type="project" value="TreeGrafter"/>
</dbReference>
<dbReference type="AlphaFoldDB" id="A0A5S6QLZ1"/>